<dbReference type="OrthoDB" id="5900662at2"/>
<evidence type="ECO:0000313" key="3">
    <source>
        <dbReference type="Proteomes" id="UP000304912"/>
    </source>
</evidence>
<proteinExistence type="predicted"/>
<reference evidence="2 3" key="1">
    <citation type="submission" date="2019-04" db="EMBL/GenBank/DDBJ databases">
        <title>Salinimonas iocasae sp. nov., a halophilic bacterium isolated from the outer tube casing of tubeworms in Okinawa Trough.</title>
        <authorList>
            <person name="Zhang H."/>
            <person name="Wang H."/>
            <person name="Li C."/>
        </authorList>
    </citation>
    <scope>NUCLEOTIDE SEQUENCE [LARGE SCALE GENOMIC DNA]</scope>
    <source>
        <strain evidence="2 3">KX18D6</strain>
    </source>
</reference>
<accession>A0A5B7YFT1</accession>
<dbReference type="RefSeq" id="WP_139757230.1">
    <property type="nucleotide sequence ID" value="NZ_CP039852.1"/>
</dbReference>
<dbReference type="SUPFAM" id="SSF52091">
    <property type="entry name" value="SpoIIaa-like"/>
    <property type="match status" value="1"/>
</dbReference>
<gene>
    <name evidence="2" type="ORF">FBQ74_13895</name>
</gene>
<dbReference type="Proteomes" id="UP000304912">
    <property type="component" value="Chromosome"/>
</dbReference>
<name>A0A5B7YFT1_9ALTE</name>
<dbReference type="InterPro" id="IPR002645">
    <property type="entry name" value="STAS_dom"/>
</dbReference>
<evidence type="ECO:0000313" key="2">
    <source>
        <dbReference type="EMBL" id="QCZ94491.1"/>
    </source>
</evidence>
<dbReference type="EMBL" id="CP039852">
    <property type="protein sequence ID" value="QCZ94491.1"/>
    <property type="molecule type" value="Genomic_DNA"/>
</dbReference>
<keyword evidence="3" id="KW-1185">Reference proteome</keyword>
<dbReference type="CDD" id="cd07043">
    <property type="entry name" value="STAS_anti-anti-sigma_factors"/>
    <property type="match status" value="1"/>
</dbReference>
<protein>
    <submittedName>
        <fullName evidence="2">STAS domain-containing protein</fullName>
    </submittedName>
</protein>
<dbReference type="Gene3D" id="3.30.750.24">
    <property type="entry name" value="STAS domain"/>
    <property type="match status" value="1"/>
</dbReference>
<feature type="domain" description="STAS" evidence="1">
    <location>
        <begin position="47"/>
        <end position="102"/>
    </location>
</feature>
<sequence length="102" mass="11417">MSLFQVNDKGVVRVHGHLDRETLSKNWWPALSSSEKSMLEQQGTCTFDLAEVERVDSAGLAWLINAIRDGRQNNVEVKLTDAPEKLIKLAKISDVDTLLPVE</sequence>
<dbReference type="Pfam" id="PF13466">
    <property type="entry name" value="STAS_2"/>
    <property type="match status" value="1"/>
</dbReference>
<dbReference type="InterPro" id="IPR058548">
    <property type="entry name" value="MlaB-like_STAS"/>
</dbReference>
<dbReference type="AlphaFoldDB" id="A0A5B7YFT1"/>
<dbReference type="KEGG" id="salk:FBQ74_13895"/>
<dbReference type="PROSITE" id="PS50801">
    <property type="entry name" value="STAS"/>
    <property type="match status" value="1"/>
</dbReference>
<evidence type="ECO:0000259" key="1">
    <source>
        <dbReference type="PROSITE" id="PS50801"/>
    </source>
</evidence>
<dbReference type="InterPro" id="IPR036513">
    <property type="entry name" value="STAS_dom_sf"/>
</dbReference>
<organism evidence="2 3">
    <name type="scientific">Salinimonas iocasae</name>
    <dbReference type="NCBI Taxonomy" id="2572577"/>
    <lineage>
        <taxon>Bacteria</taxon>
        <taxon>Pseudomonadati</taxon>
        <taxon>Pseudomonadota</taxon>
        <taxon>Gammaproteobacteria</taxon>
        <taxon>Alteromonadales</taxon>
        <taxon>Alteromonadaceae</taxon>
        <taxon>Alteromonas/Salinimonas group</taxon>
        <taxon>Salinimonas</taxon>
    </lineage>
</organism>